<dbReference type="EMBL" id="JAUEPT010000372">
    <property type="protein sequence ID" value="KAK0421670.1"/>
    <property type="molecule type" value="Genomic_DNA"/>
</dbReference>
<sequence length="239" mass="26430">MALTPFSSDSGRLLSCFAFLGQFSLLGISAPHLDATETDWRRGAAYHDRQPFGLNTNSRLDTFMVHATYPFFVHGFSVLTGMTISNHSSMTLLFKYTLAQSPSSDIYNGSASRDFCRPFWGLDEAGLSISFWPQGRVGESPHRTVKRVKGKDEIGDLHNVLDTLKLDRQQYTPGDAREFICADVDVLGNAGPRHFTLTIHVHGVSESSKSHSSPSSSVFNITEFTPPRLFAFSGPFRAC</sequence>
<gene>
    <name evidence="1" type="ORF">EV421DRAFT_1746683</name>
</gene>
<keyword evidence="2" id="KW-1185">Reference proteome</keyword>
<dbReference type="Proteomes" id="UP001175226">
    <property type="component" value="Unassembled WGS sequence"/>
</dbReference>
<name>A0AA39M5V6_9AGAR</name>
<protein>
    <submittedName>
        <fullName evidence="1">Uncharacterized protein</fullName>
    </submittedName>
</protein>
<organism evidence="1 2">
    <name type="scientific">Armillaria borealis</name>
    <dbReference type="NCBI Taxonomy" id="47425"/>
    <lineage>
        <taxon>Eukaryota</taxon>
        <taxon>Fungi</taxon>
        <taxon>Dikarya</taxon>
        <taxon>Basidiomycota</taxon>
        <taxon>Agaricomycotina</taxon>
        <taxon>Agaricomycetes</taxon>
        <taxon>Agaricomycetidae</taxon>
        <taxon>Agaricales</taxon>
        <taxon>Marasmiineae</taxon>
        <taxon>Physalacriaceae</taxon>
        <taxon>Armillaria</taxon>
    </lineage>
</organism>
<evidence type="ECO:0000313" key="1">
    <source>
        <dbReference type="EMBL" id="KAK0421670.1"/>
    </source>
</evidence>
<dbReference type="AlphaFoldDB" id="A0AA39M5V6"/>
<comment type="caution">
    <text evidence="1">The sequence shown here is derived from an EMBL/GenBank/DDBJ whole genome shotgun (WGS) entry which is preliminary data.</text>
</comment>
<evidence type="ECO:0000313" key="2">
    <source>
        <dbReference type="Proteomes" id="UP001175226"/>
    </source>
</evidence>
<proteinExistence type="predicted"/>
<accession>A0AA39M5V6</accession>
<reference evidence="1" key="1">
    <citation type="submission" date="2023-06" db="EMBL/GenBank/DDBJ databases">
        <authorList>
            <consortium name="Lawrence Berkeley National Laboratory"/>
            <person name="Ahrendt S."/>
            <person name="Sahu N."/>
            <person name="Indic B."/>
            <person name="Wong-Bajracharya J."/>
            <person name="Merenyi Z."/>
            <person name="Ke H.-M."/>
            <person name="Monk M."/>
            <person name="Kocsube S."/>
            <person name="Drula E."/>
            <person name="Lipzen A."/>
            <person name="Balint B."/>
            <person name="Henrissat B."/>
            <person name="Andreopoulos B."/>
            <person name="Martin F.M."/>
            <person name="Harder C.B."/>
            <person name="Rigling D."/>
            <person name="Ford K.L."/>
            <person name="Foster G.D."/>
            <person name="Pangilinan J."/>
            <person name="Papanicolaou A."/>
            <person name="Barry K."/>
            <person name="LaButti K."/>
            <person name="Viragh M."/>
            <person name="Koriabine M."/>
            <person name="Yan M."/>
            <person name="Riley R."/>
            <person name="Champramary S."/>
            <person name="Plett K.L."/>
            <person name="Tsai I.J."/>
            <person name="Slot J."/>
            <person name="Sipos G."/>
            <person name="Plett J."/>
            <person name="Nagy L.G."/>
            <person name="Grigoriev I.V."/>
        </authorList>
    </citation>
    <scope>NUCLEOTIDE SEQUENCE</scope>
    <source>
        <strain evidence="1">FPL87.14</strain>
    </source>
</reference>